<protein>
    <submittedName>
        <fullName evidence="1">Uncharacterized protein</fullName>
    </submittedName>
</protein>
<name>A0A7W7NX61_9SPHN</name>
<dbReference type="EMBL" id="JACHLR010000008">
    <property type="protein sequence ID" value="MBB4858802.1"/>
    <property type="molecule type" value="Genomic_DNA"/>
</dbReference>
<organism evidence="1 2">
    <name type="scientific">Novosphingobium chloroacetimidivorans</name>
    <dbReference type="NCBI Taxonomy" id="1428314"/>
    <lineage>
        <taxon>Bacteria</taxon>
        <taxon>Pseudomonadati</taxon>
        <taxon>Pseudomonadota</taxon>
        <taxon>Alphaproteobacteria</taxon>
        <taxon>Sphingomonadales</taxon>
        <taxon>Sphingomonadaceae</taxon>
        <taxon>Novosphingobium</taxon>
    </lineage>
</organism>
<keyword evidence="2" id="KW-1185">Reference proteome</keyword>
<comment type="caution">
    <text evidence="1">The sequence shown here is derived from an EMBL/GenBank/DDBJ whole genome shotgun (WGS) entry which is preliminary data.</text>
</comment>
<accession>A0A7W7NX61</accession>
<dbReference type="RefSeq" id="WP_184244824.1">
    <property type="nucleotide sequence ID" value="NZ_JACHLR010000008.1"/>
</dbReference>
<evidence type="ECO:0000313" key="2">
    <source>
        <dbReference type="Proteomes" id="UP000555448"/>
    </source>
</evidence>
<sequence length="79" mass="8556">MSVDEIEAVWEGLAGAAYLEELQGFHRFMGPYALLDADARALLDASILEAVDRRSLHGRLILKTTVTIGVGTRRAGKAT</sequence>
<evidence type="ECO:0000313" key="1">
    <source>
        <dbReference type="EMBL" id="MBB4858802.1"/>
    </source>
</evidence>
<dbReference type="AlphaFoldDB" id="A0A7W7NX61"/>
<reference evidence="1 2" key="1">
    <citation type="submission" date="2020-08" db="EMBL/GenBank/DDBJ databases">
        <title>Functional genomics of gut bacteria from endangered species of beetles.</title>
        <authorList>
            <person name="Carlos-Shanley C."/>
        </authorList>
    </citation>
    <scope>NUCLEOTIDE SEQUENCE [LARGE SCALE GENOMIC DNA]</scope>
    <source>
        <strain evidence="1 2">S00245</strain>
    </source>
</reference>
<gene>
    <name evidence="1" type="ORF">HNO88_002128</name>
</gene>
<dbReference type="Proteomes" id="UP000555448">
    <property type="component" value="Unassembled WGS sequence"/>
</dbReference>
<proteinExistence type="predicted"/>